<gene>
    <name evidence="2" type="ORF">BCR34DRAFT_564365</name>
</gene>
<evidence type="ECO:0000313" key="2">
    <source>
        <dbReference type="EMBL" id="ORY11994.1"/>
    </source>
</evidence>
<dbReference type="EMBL" id="MCFA01000055">
    <property type="protein sequence ID" value="ORY11994.1"/>
    <property type="molecule type" value="Genomic_DNA"/>
</dbReference>
<name>A0A1Y1ZP62_9PLEO</name>
<dbReference type="Pfam" id="PF10685">
    <property type="entry name" value="KGG"/>
    <property type="match status" value="1"/>
</dbReference>
<protein>
    <recommendedName>
        <fullName evidence="4">Conidiation-specific protein 10</fullName>
    </recommendedName>
</protein>
<dbReference type="OrthoDB" id="2137750at2759"/>
<evidence type="ECO:0008006" key="4">
    <source>
        <dbReference type="Google" id="ProtNLM"/>
    </source>
</evidence>
<dbReference type="STRING" id="1231657.A0A1Y1ZP62"/>
<keyword evidence="3" id="KW-1185">Reference proteome</keyword>
<feature type="region of interest" description="Disordered" evidence="1">
    <location>
        <begin position="1"/>
        <end position="107"/>
    </location>
</feature>
<organism evidence="2 3">
    <name type="scientific">Clohesyomyces aquaticus</name>
    <dbReference type="NCBI Taxonomy" id="1231657"/>
    <lineage>
        <taxon>Eukaryota</taxon>
        <taxon>Fungi</taxon>
        <taxon>Dikarya</taxon>
        <taxon>Ascomycota</taxon>
        <taxon>Pezizomycotina</taxon>
        <taxon>Dothideomycetes</taxon>
        <taxon>Pleosporomycetidae</taxon>
        <taxon>Pleosporales</taxon>
        <taxon>Lindgomycetaceae</taxon>
        <taxon>Clohesyomyces</taxon>
    </lineage>
</organism>
<reference evidence="2 3" key="1">
    <citation type="submission" date="2016-07" db="EMBL/GenBank/DDBJ databases">
        <title>Pervasive Adenine N6-methylation of Active Genes in Fungi.</title>
        <authorList>
            <consortium name="DOE Joint Genome Institute"/>
            <person name="Mondo S.J."/>
            <person name="Dannebaum R.O."/>
            <person name="Kuo R.C."/>
            <person name="Labutti K."/>
            <person name="Haridas S."/>
            <person name="Kuo A."/>
            <person name="Salamov A."/>
            <person name="Ahrendt S.R."/>
            <person name="Lipzen A."/>
            <person name="Sullivan W."/>
            <person name="Andreopoulos W.B."/>
            <person name="Clum A."/>
            <person name="Lindquist E."/>
            <person name="Daum C."/>
            <person name="Ramamoorthy G.K."/>
            <person name="Gryganskyi A."/>
            <person name="Culley D."/>
            <person name="Magnuson J.K."/>
            <person name="James T.Y."/>
            <person name="O'Malley M.A."/>
            <person name="Stajich J.E."/>
            <person name="Spatafora J.W."/>
            <person name="Visel A."/>
            <person name="Grigoriev I.V."/>
        </authorList>
    </citation>
    <scope>NUCLEOTIDE SEQUENCE [LARGE SCALE GENOMIC DNA]</scope>
    <source>
        <strain evidence="2 3">CBS 115471</strain>
    </source>
</reference>
<proteinExistence type="predicted"/>
<dbReference type="Proteomes" id="UP000193144">
    <property type="component" value="Unassembled WGS sequence"/>
</dbReference>
<feature type="compositionally biased region" description="Basic and acidic residues" evidence="1">
    <location>
        <begin position="64"/>
        <end position="81"/>
    </location>
</feature>
<dbReference type="InterPro" id="IPR019626">
    <property type="entry name" value="Stress-induced_KGG_rpt"/>
</dbReference>
<feature type="compositionally biased region" description="Basic and acidic residues" evidence="1">
    <location>
        <begin position="28"/>
        <end position="44"/>
    </location>
</feature>
<accession>A0A1Y1ZP62</accession>
<evidence type="ECO:0000313" key="3">
    <source>
        <dbReference type="Proteomes" id="UP000193144"/>
    </source>
</evidence>
<sequence length="107" mass="11176">MADSNPANFANLPKDELRAIAAKGGHASHGEHSTEQPQEGRRPDGTFLPGSQVAKELGSIGGHVAHEHAVEKDNKNKEGRNPDGTFKEGAALPKELGAQGGHASHTN</sequence>
<comment type="caution">
    <text evidence="2">The sequence shown here is derived from an EMBL/GenBank/DDBJ whole genome shotgun (WGS) entry which is preliminary data.</text>
</comment>
<dbReference type="AlphaFoldDB" id="A0A1Y1ZP62"/>
<evidence type="ECO:0000256" key="1">
    <source>
        <dbReference type="SAM" id="MobiDB-lite"/>
    </source>
</evidence>